<dbReference type="GO" id="GO:0005524">
    <property type="term" value="F:ATP binding"/>
    <property type="evidence" value="ECO:0007669"/>
    <property type="project" value="InterPro"/>
</dbReference>
<dbReference type="PROSITE" id="PS50929">
    <property type="entry name" value="ABC_TM1F"/>
    <property type="match status" value="1"/>
</dbReference>
<protein>
    <submittedName>
        <fullName evidence="6">RTX-I toxin determinant B</fullName>
    </submittedName>
</protein>
<evidence type="ECO:0000259" key="5">
    <source>
        <dbReference type="PROSITE" id="PS50929"/>
    </source>
</evidence>
<dbReference type="AlphaFoldDB" id="A0A3S4UM15"/>
<reference evidence="6 7" key="1">
    <citation type="submission" date="2018-12" db="EMBL/GenBank/DDBJ databases">
        <authorList>
            <consortium name="Pathogen Informatics"/>
        </authorList>
    </citation>
    <scope>NUCLEOTIDE SEQUENCE [LARGE SCALE GENOMIC DNA]</scope>
    <source>
        <strain evidence="6 7">NCTC8284</strain>
    </source>
</reference>
<keyword evidence="4" id="KW-0472">Membrane</keyword>
<feature type="domain" description="ABC transmembrane type-1" evidence="5">
    <location>
        <begin position="1"/>
        <end position="52"/>
    </location>
</feature>
<dbReference type="GO" id="GO:0005886">
    <property type="term" value="C:plasma membrane"/>
    <property type="evidence" value="ECO:0007669"/>
    <property type="project" value="UniProtKB-SubCell"/>
</dbReference>
<dbReference type="InterPro" id="IPR011527">
    <property type="entry name" value="ABC1_TM_dom"/>
</dbReference>
<dbReference type="Pfam" id="PF00664">
    <property type="entry name" value="ABC_membrane"/>
    <property type="match status" value="1"/>
</dbReference>
<keyword evidence="2" id="KW-0812">Transmembrane</keyword>
<comment type="subcellular location">
    <subcellularLocation>
        <location evidence="1">Cell membrane</location>
        <topology evidence="1">Multi-pass membrane protein</topology>
    </subcellularLocation>
</comment>
<evidence type="ECO:0000313" key="7">
    <source>
        <dbReference type="Proteomes" id="UP000278733"/>
    </source>
</evidence>
<organism evidence="6 7">
    <name type="scientific">Rodentibacter pneumotropicus</name>
    <dbReference type="NCBI Taxonomy" id="758"/>
    <lineage>
        <taxon>Bacteria</taxon>
        <taxon>Pseudomonadati</taxon>
        <taxon>Pseudomonadota</taxon>
        <taxon>Gammaproteobacteria</taxon>
        <taxon>Pasteurellales</taxon>
        <taxon>Pasteurellaceae</taxon>
        <taxon>Rodentibacter</taxon>
    </lineage>
</organism>
<dbReference type="KEGG" id="rpne:NCTC8284_00126"/>
<evidence type="ECO:0000256" key="2">
    <source>
        <dbReference type="ARBA" id="ARBA00022692"/>
    </source>
</evidence>
<dbReference type="InterPro" id="IPR036640">
    <property type="entry name" value="ABC1_TM_sf"/>
</dbReference>
<accession>A0A3S4UM15</accession>
<gene>
    <name evidence="6" type="primary">apxIB_1</name>
    <name evidence="6" type="ORF">NCTC8284_00126</name>
</gene>
<dbReference type="Gene3D" id="1.20.1560.10">
    <property type="entry name" value="ABC transporter type 1, transmembrane domain"/>
    <property type="match status" value="1"/>
</dbReference>
<sequence length="68" mass="7907">MELGARLFRHLLKLPLAYFETRRVGDTIARIRELEQIRYFLTGQALTSVLDLCFSFYSFQLCGFTVNG</sequence>
<name>A0A3S4UM15_9PAST</name>
<evidence type="ECO:0000256" key="1">
    <source>
        <dbReference type="ARBA" id="ARBA00004651"/>
    </source>
</evidence>
<dbReference type="GO" id="GO:0140359">
    <property type="term" value="F:ABC-type transporter activity"/>
    <property type="evidence" value="ECO:0007669"/>
    <property type="project" value="InterPro"/>
</dbReference>
<dbReference type="Proteomes" id="UP000278733">
    <property type="component" value="Chromosome"/>
</dbReference>
<proteinExistence type="predicted"/>
<dbReference type="EMBL" id="LR134405">
    <property type="protein sequence ID" value="VEH64992.1"/>
    <property type="molecule type" value="Genomic_DNA"/>
</dbReference>
<evidence type="ECO:0000313" key="6">
    <source>
        <dbReference type="EMBL" id="VEH64992.1"/>
    </source>
</evidence>
<evidence type="ECO:0000256" key="3">
    <source>
        <dbReference type="ARBA" id="ARBA00022989"/>
    </source>
</evidence>
<evidence type="ECO:0000256" key="4">
    <source>
        <dbReference type="ARBA" id="ARBA00023136"/>
    </source>
</evidence>
<keyword evidence="3" id="KW-1133">Transmembrane helix</keyword>
<dbReference type="SUPFAM" id="SSF90123">
    <property type="entry name" value="ABC transporter transmembrane region"/>
    <property type="match status" value="1"/>
</dbReference>